<sequence length="129" mass="14185">PRANPMCTEVGKVDKLRTQSPRRKRSKSFWLAGSAGFVKVSYQWLQACWLFWLGGLWSGCFWVFSAAWVSLLALSCAGFESSDCLLESWVRISALSPAGYSLSALLAVHGAWAYWLLMVAGSLLVSSAD</sequence>
<keyword evidence="1" id="KW-0472">Membrane</keyword>
<evidence type="ECO:0000313" key="2">
    <source>
        <dbReference type="EMBL" id="KAH8491731.1"/>
    </source>
</evidence>
<keyword evidence="3" id="KW-1185">Reference proteome</keyword>
<organism evidence="2 3">
    <name type="scientific">Populus deltoides</name>
    <name type="common">Eastern poplar</name>
    <name type="synonym">Eastern cottonwood</name>
    <dbReference type="NCBI Taxonomy" id="3696"/>
    <lineage>
        <taxon>Eukaryota</taxon>
        <taxon>Viridiplantae</taxon>
        <taxon>Streptophyta</taxon>
        <taxon>Embryophyta</taxon>
        <taxon>Tracheophyta</taxon>
        <taxon>Spermatophyta</taxon>
        <taxon>Magnoliopsida</taxon>
        <taxon>eudicotyledons</taxon>
        <taxon>Gunneridae</taxon>
        <taxon>Pentapetalae</taxon>
        <taxon>rosids</taxon>
        <taxon>fabids</taxon>
        <taxon>Malpighiales</taxon>
        <taxon>Salicaceae</taxon>
        <taxon>Saliceae</taxon>
        <taxon>Populus</taxon>
    </lineage>
</organism>
<dbReference type="Proteomes" id="UP000807159">
    <property type="component" value="Chromosome 12"/>
</dbReference>
<feature type="transmembrane region" description="Helical" evidence="1">
    <location>
        <begin position="51"/>
        <end position="79"/>
    </location>
</feature>
<name>A0A8T2XHW3_POPDE</name>
<keyword evidence="1" id="KW-0812">Transmembrane</keyword>
<evidence type="ECO:0000313" key="3">
    <source>
        <dbReference type="Proteomes" id="UP000807159"/>
    </source>
</evidence>
<gene>
    <name evidence="2" type="ORF">H0E87_021362</name>
</gene>
<protein>
    <submittedName>
        <fullName evidence="2">Uncharacterized protein</fullName>
    </submittedName>
</protein>
<keyword evidence="1" id="KW-1133">Transmembrane helix</keyword>
<feature type="non-terminal residue" evidence="2">
    <location>
        <position position="129"/>
    </location>
</feature>
<comment type="caution">
    <text evidence="2">The sequence shown here is derived from an EMBL/GenBank/DDBJ whole genome shotgun (WGS) entry which is preliminary data.</text>
</comment>
<proteinExistence type="predicted"/>
<accession>A0A8T2XHW3</accession>
<dbReference type="EMBL" id="JACEGQ020000012">
    <property type="protein sequence ID" value="KAH8491731.1"/>
    <property type="molecule type" value="Genomic_DNA"/>
</dbReference>
<feature type="non-terminal residue" evidence="2">
    <location>
        <position position="1"/>
    </location>
</feature>
<feature type="transmembrane region" description="Helical" evidence="1">
    <location>
        <begin position="100"/>
        <end position="125"/>
    </location>
</feature>
<dbReference type="AlphaFoldDB" id="A0A8T2XHW3"/>
<reference evidence="2" key="1">
    <citation type="journal article" date="2021" name="J. Hered.">
        <title>Genome Assembly of Salicaceae Populus deltoides (Eastern Cottonwood) I-69 Based on Nanopore Sequencing and Hi-C Technologies.</title>
        <authorList>
            <person name="Bai S."/>
            <person name="Wu H."/>
            <person name="Zhang J."/>
            <person name="Pan Z."/>
            <person name="Zhao W."/>
            <person name="Li Z."/>
            <person name="Tong C."/>
        </authorList>
    </citation>
    <scope>NUCLEOTIDE SEQUENCE</scope>
    <source>
        <tissue evidence="2">Leaf</tissue>
    </source>
</reference>
<evidence type="ECO:0000256" key="1">
    <source>
        <dbReference type="SAM" id="Phobius"/>
    </source>
</evidence>